<dbReference type="EMBL" id="SSTD01004111">
    <property type="protein sequence ID" value="TYK23980.1"/>
    <property type="molecule type" value="Genomic_DNA"/>
</dbReference>
<dbReference type="Proteomes" id="UP000321947">
    <property type="component" value="Unassembled WGS sequence"/>
</dbReference>
<dbReference type="Pfam" id="PF10536">
    <property type="entry name" value="PMD"/>
    <property type="match status" value="1"/>
</dbReference>
<dbReference type="GO" id="GO:0010073">
    <property type="term" value="P:meristem maintenance"/>
    <property type="evidence" value="ECO:0007669"/>
    <property type="project" value="InterPro"/>
</dbReference>
<gene>
    <name evidence="3" type="ORF">E5676_scaffold250G00430</name>
    <name evidence="2" type="ORF">E6C27_scaffold89G002430</name>
</gene>
<reference evidence="4 5" key="1">
    <citation type="submission" date="2019-08" db="EMBL/GenBank/DDBJ databases">
        <title>Draft genome sequences of two oriental melons (Cucumis melo L. var makuwa).</title>
        <authorList>
            <person name="Kwon S.-Y."/>
        </authorList>
    </citation>
    <scope>NUCLEOTIDE SEQUENCE [LARGE SCALE GENOMIC DNA]</scope>
    <source>
        <strain evidence="5">cv. Chang Bougi</strain>
        <strain evidence="4">cv. SW 3</strain>
        <tissue evidence="2">Leaf</tissue>
    </source>
</reference>
<sequence length="141" mass="16265">MTFVPDVLDVILSSSAKVCIGYGDGKPLTRSLRYNWKFEELPPDADIVSVQRYTRAYIMQLIGGFLFADKSNTLVYCMFLQFIFDFDQTDTYAWGVATLTWLYKEFYRASHAQSLEIAGSLMLLQVWTYDKFPIVAPQRTL</sequence>
<dbReference type="InterPro" id="IPR019557">
    <property type="entry name" value="AminoTfrase-like_pln_mobile"/>
</dbReference>
<organism evidence="2 4">
    <name type="scientific">Cucumis melo var. makuwa</name>
    <name type="common">Oriental melon</name>
    <dbReference type="NCBI Taxonomy" id="1194695"/>
    <lineage>
        <taxon>Eukaryota</taxon>
        <taxon>Viridiplantae</taxon>
        <taxon>Streptophyta</taxon>
        <taxon>Embryophyta</taxon>
        <taxon>Tracheophyta</taxon>
        <taxon>Spermatophyta</taxon>
        <taxon>Magnoliopsida</taxon>
        <taxon>eudicotyledons</taxon>
        <taxon>Gunneridae</taxon>
        <taxon>Pentapetalae</taxon>
        <taxon>rosids</taxon>
        <taxon>fabids</taxon>
        <taxon>Cucurbitales</taxon>
        <taxon>Cucurbitaceae</taxon>
        <taxon>Benincaseae</taxon>
        <taxon>Cucumis</taxon>
    </lineage>
</organism>
<comment type="caution">
    <text evidence="2">The sequence shown here is derived from an EMBL/GenBank/DDBJ whole genome shotgun (WGS) entry which is preliminary data.</text>
</comment>
<proteinExistence type="predicted"/>
<evidence type="ECO:0000313" key="4">
    <source>
        <dbReference type="Proteomes" id="UP000321393"/>
    </source>
</evidence>
<feature type="domain" description="Aminotransferase-like plant mobile" evidence="1">
    <location>
        <begin position="48"/>
        <end position="138"/>
    </location>
</feature>
<dbReference type="EMBL" id="SSTE01004728">
    <property type="protein sequence ID" value="KAA0061950.1"/>
    <property type="molecule type" value="Genomic_DNA"/>
</dbReference>
<evidence type="ECO:0000259" key="1">
    <source>
        <dbReference type="Pfam" id="PF10536"/>
    </source>
</evidence>
<evidence type="ECO:0000313" key="3">
    <source>
        <dbReference type="EMBL" id="TYK23980.1"/>
    </source>
</evidence>
<dbReference type="InterPro" id="IPR044824">
    <property type="entry name" value="MAIN-like"/>
</dbReference>
<dbReference type="PANTHER" id="PTHR46033:SF8">
    <property type="entry name" value="PROTEIN MAINTENANCE OF MERISTEMS-LIKE"/>
    <property type="match status" value="1"/>
</dbReference>
<evidence type="ECO:0000313" key="2">
    <source>
        <dbReference type="EMBL" id="KAA0061950.1"/>
    </source>
</evidence>
<protein>
    <submittedName>
        <fullName evidence="2">Serine/threonine-protein phosphatase 7 long form-like protein</fullName>
    </submittedName>
</protein>
<name>A0A5A7V3S7_CUCMM</name>
<dbReference type="PANTHER" id="PTHR46033">
    <property type="entry name" value="PROTEIN MAIN-LIKE 2"/>
    <property type="match status" value="1"/>
</dbReference>
<dbReference type="Proteomes" id="UP000321393">
    <property type="component" value="Unassembled WGS sequence"/>
</dbReference>
<evidence type="ECO:0000313" key="5">
    <source>
        <dbReference type="Proteomes" id="UP000321947"/>
    </source>
</evidence>
<dbReference type="AlphaFoldDB" id="A0A5A7V3S7"/>
<accession>A0A5A7V3S7</accession>
<dbReference type="OrthoDB" id="1871193at2759"/>